<dbReference type="PANTHER" id="PTHR22749">
    <property type="entry name" value="RIBOFLAVIN KINASE/FMN ADENYLYLTRANSFERASE"/>
    <property type="match status" value="1"/>
</dbReference>
<evidence type="ECO:0000259" key="12">
    <source>
        <dbReference type="SMART" id="SM00904"/>
    </source>
</evidence>
<evidence type="ECO:0000256" key="11">
    <source>
        <dbReference type="ARBA" id="ARBA00049494"/>
    </source>
</evidence>
<keyword evidence="7" id="KW-0547">Nucleotide-binding</keyword>
<keyword evidence="6" id="KW-0548">Nucleotidyltransferase</keyword>
<evidence type="ECO:0000256" key="8">
    <source>
        <dbReference type="ARBA" id="ARBA00022827"/>
    </source>
</evidence>
<dbReference type="InterPro" id="IPR014729">
    <property type="entry name" value="Rossmann-like_a/b/a_fold"/>
</dbReference>
<accession>A0ABS1EB70</accession>
<evidence type="ECO:0000256" key="9">
    <source>
        <dbReference type="ARBA" id="ARBA00022840"/>
    </source>
</evidence>
<reference evidence="13 14" key="1">
    <citation type="journal article" date="2020" name="Microorganisms">
        <title>Osmotic Adaptation and Compatible Solute Biosynthesis of Phototrophic Bacteria as Revealed from Genome Analyses.</title>
        <authorList>
            <person name="Imhoff J.F."/>
            <person name="Rahn T."/>
            <person name="Kunzel S."/>
            <person name="Keller A."/>
            <person name="Neulinger S.C."/>
        </authorList>
    </citation>
    <scope>NUCLEOTIDE SEQUENCE [LARGE SCALE GENOMIC DNA]</scope>
    <source>
        <strain evidence="13 14">DSM 15116</strain>
    </source>
</reference>
<evidence type="ECO:0000256" key="7">
    <source>
        <dbReference type="ARBA" id="ARBA00022741"/>
    </source>
</evidence>
<dbReference type="InterPro" id="IPR023465">
    <property type="entry name" value="Riboflavin_kinase_dom_sf"/>
</dbReference>
<protein>
    <recommendedName>
        <fullName evidence="12">Riboflavin kinase domain-containing protein</fullName>
    </recommendedName>
</protein>
<evidence type="ECO:0000256" key="10">
    <source>
        <dbReference type="ARBA" id="ARBA00047880"/>
    </source>
</evidence>
<dbReference type="SUPFAM" id="SSF82114">
    <property type="entry name" value="Riboflavin kinase-like"/>
    <property type="match status" value="1"/>
</dbReference>
<comment type="caution">
    <text evidence="13">The sequence shown here is derived from an EMBL/GenBank/DDBJ whole genome shotgun (WGS) entry which is preliminary data.</text>
</comment>
<keyword evidence="5" id="KW-0808">Transferase</keyword>
<evidence type="ECO:0000256" key="5">
    <source>
        <dbReference type="ARBA" id="ARBA00022679"/>
    </source>
</evidence>
<dbReference type="Gene3D" id="2.40.30.30">
    <property type="entry name" value="Riboflavin kinase-like"/>
    <property type="match status" value="1"/>
</dbReference>
<evidence type="ECO:0000256" key="3">
    <source>
        <dbReference type="ARBA" id="ARBA00022630"/>
    </source>
</evidence>
<evidence type="ECO:0000313" key="13">
    <source>
        <dbReference type="EMBL" id="MBK1727376.1"/>
    </source>
</evidence>
<evidence type="ECO:0000256" key="1">
    <source>
        <dbReference type="ARBA" id="ARBA00004726"/>
    </source>
</evidence>
<dbReference type="Pfam" id="PF06574">
    <property type="entry name" value="FAD_syn"/>
    <property type="match status" value="1"/>
</dbReference>
<comment type="pathway">
    <text evidence="1">Cofactor biosynthesis; FAD biosynthesis; FAD from FMN: step 1/1.</text>
</comment>
<evidence type="ECO:0000256" key="6">
    <source>
        <dbReference type="ARBA" id="ARBA00022695"/>
    </source>
</evidence>
<evidence type="ECO:0000256" key="2">
    <source>
        <dbReference type="ARBA" id="ARBA00010214"/>
    </source>
</evidence>
<dbReference type="InterPro" id="IPR015864">
    <property type="entry name" value="FAD_synthase"/>
</dbReference>
<sequence>MLRQRRRIVEALLGARYVLVGDDFRFGHGRRGDLALLREQGRRWGYEAACMGTVAQEGTRVSSTRVREAVADGRFAEAEALLGAPYRVSGRVVRGDAVGRRLGWPTANLKLPPAPLPLAGIYAGWARGPGLGAWPAAVSVGVRPTVGGRRTVFEAHLIGFRGDLYGRHLAIEPVRWLRAEERFDDTAALAEQIGDDVEAARRVLCNDSHSGEAVT</sequence>
<evidence type="ECO:0000313" key="14">
    <source>
        <dbReference type="Proteomes" id="UP000738126"/>
    </source>
</evidence>
<dbReference type="SMART" id="SM00904">
    <property type="entry name" value="Flavokinase"/>
    <property type="match status" value="1"/>
</dbReference>
<comment type="catalytic activity">
    <reaction evidence="11">
        <text>FMN + ATP + H(+) = FAD + diphosphate</text>
        <dbReference type="Rhea" id="RHEA:17237"/>
        <dbReference type="ChEBI" id="CHEBI:15378"/>
        <dbReference type="ChEBI" id="CHEBI:30616"/>
        <dbReference type="ChEBI" id="CHEBI:33019"/>
        <dbReference type="ChEBI" id="CHEBI:57692"/>
        <dbReference type="ChEBI" id="CHEBI:58210"/>
        <dbReference type="EC" id="2.7.7.2"/>
    </reaction>
</comment>
<dbReference type="InterPro" id="IPR023468">
    <property type="entry name" value="Riboflavin_kinase"/>
</dbReference>
<comment type="catalytic activity">
    <reaction evidence="10">
        <text>riboflavin + ATP = FMN + ADP + H(+)</text>
        <dbReference type="Rhea" id="RHEA:14357"/>
        <dbReference type="ChEBI" id="CHEBI:15378"/>
        <dbReference type="ChEBI" id="CHEBI:30616"/>
        <dbReference type="ChEBI" id="CHEBI:57986"/>
        <dbReference type="ChEBI" id="CHEBI:58210"/>
        <dbReference type="ChEBI" id="CHEBI:456216"/>
        <dbReference type="EC" id="2.7.1.26"/>
    </reaction>
</comment>
<dbReference type="EMBL" id="NRSH01000138">
    <property type="protein sequence ID" value="MBK1727376.1"/>
    <property type="molecule type" value="Genomic_DNA"/>
</dbReference>
<keyword evidence="14" id="KW-1185">Reference proteome</keyword>
<evidence type="ECO:0000256" key="4">
    <source>
        <dbReference type="ARBA" id="ARBA00022643"/>
    </source>
</evidence>
<dbReference type="Gene3D" id="3.40.50.620">
    <property type="entry name" value="HUPs"/>
    <property type="match status" value="1"/>
</dbReference>
<comment type="similarity">
    <text evidence="2">Belongs to the RibF family.</text>
</comment>
<keyword evidence="4" id="KW-0288">FMN</keyword>
<dbReference type="Proteomes" id="UP000738126">
    <property type="component" value="Unassembled WGS sequence"/>
</dbReference>
<keyword evidence="8" id="KW-0274">FAD</keyword>
<dbReference type="Pfam" id="PF01687">
    <property type="entry name" value="Flavokinase"/>
    <property type="match status" value="1"/>
</dbReference>
<proteinExistence type="inferred from homology"/>
<name>A0ABS1EB70_9GAMM</name>
<gene>
    <name evidence="13" type="ORF">CKO13_10170</name>
</gene>
<organism evidence="13 14">
    <name type="scientific">Halorhodospira neutriphila</name>
    <dbReference type="NCBI Taxonomy" id="168379"/>
    <lineage>
        <taxon>Bacteria</taxon>
        <taxon>Pseudomonadati</taxon>
        <taxon>Pseudomonadota</taxon>
        <taxon>Gammaproteobacteria</taxon>
        <taxon>Chromatiales</taxon>
        <taxon>Ectothiorhodospiraceae</taxon>
        <taxon>Halorhodospira</taxon>
    </lineage>
</organism>
<dbReference type="InterPro" id="IPR015865">
    <property type="entry name" value="Riboflavin_kinase_bac/euk"/>
</dbReference>
<dbReference type="SUPFAM" id="SSF52374">
    <property type="entry name" value="Nucleotidylyl transferase"/>
    <property type="match status" value="1"/>
</dbReference>
<keyword evidence="3" id="KW-0285">Flavoprotein</keyword>
<dbReference type="PANTHER" id="PTHR22749:SF6">
    <property type="entry name" value="RIBOFLAVIN KINASE"/>
    <property type="match status" value="1"/>
</dbReference>
<keyword evidence="9" id="KW-0067">ATP-binding</keyword>
<feature type="domain" description="Riboflavin kinase" evidence="12">
    <location>
        <begin position="81"/>
        <end position="205"/>
    </location>
</feature>